<dbReference type="EMBL" id="WSEK01000004">
    <property type="protein sequence ID" value="MVQ49965.1"/>
    <property type="molecule type" value="Genomic_DNA"/>
</dbReference>
<dbReference type="GO" id="GO:0006355">
    <property type="term" value="P:regulation of DNA-templated transcription"/>
    <property type="evidence" value="ECO:0007669"/>
    <property type="project" value="InterPro"/>
</dbReference>
<evidence type="ECO:0000313" key="6">
    <source>
        <dbReference type="Proteomes" id="UP000473525"/>
    </source>
</evidence>
<keyword evidence="1" id="KW-0805">Transcription regulation</keyword>
<proteinExistence type="predicted"/>
<evidence type="ECO:0000256" key="3">
    <source>
        <dbReference type="ARBA" id="ARBA00023163"/>
    </source>
</evidence>
<protein>
    <recommendedName>
        <fullName evidence="4">HTH luxR-type domain-containing protein</fullName>
    </recommendedName>
</protein>
<sequence>MLQRMGTPSSVETARDLVPDLLTRAAPQRLLWILSIGRMLSPSFADLFVAEAARPEAHPFAATAVEAMARLPLRYPDVGRGRDASGQTRFVLTARELEVLQQLALGGGNADLARALFVSENTVKTHLASIYRKLDVDRRVDALRVARTHGLL</sequence>
<dbReference type="Pfam" id="PF00196">
    <property type="entry name" value="GerE"/>
    <property type="match status" value="1"/>
</dbReference>
<dbReference type="CDD" id="cd06170">
    <property type="entry name" value="LuxR_C_like"/>
    <property type="match status" value="1"/>
</dbReference>
<accession>A0A6L6XWR6</accession>
<dbReference type="SMART" id="SM00421">
    <property type="entry name" value="HTH_LUXR"/>
    <property type="match status" value="1"/>
</dbReference>
<dbReference type="Proteomes" id="UP000473525">
    <property type="component" value="Unassembled WGS sequence"/>
</dbReference>
<gene>
    <name evidence="5" type="ORF">GON03_12295</name>
</gene>
<dbReference type="PROSITE" id="PS50043">
    <property type="entry name" value="HTH_LUXR_2"/>
    <property type="match status" value="1"/>
</dbReference>
<evidence type="ECO:0000313" key="5">
    <source>
        <dbReference type="EMBL" id="MVQ49965.1"/>
    </source>
</evidence>
<evidence type="ECO:0000256" key="1">
    <source>
        <dbReference type="ARBA" id="ARBA00023015"/>
    </source>
</evidence>
<reference evidence="5 6" key="1">
    <citation type="submission" date="2019-12" db="EMBL/GenBank/DDBJ databases">
        <authorList>
            <person name="Huq M.A."/>
        </authorList>
    </citation>
    <scope>NUCLEOTIDE SEQUENCE [LARGE SCALE GENOMIC DNA]</scope>
    <source>
        <strain evidence="5 6">MAH-18</strain>
    </source>
</reference>
<evidence type="ECO:0000259" key="4">
    <source>
        <dbReference type="PROSITE" id="PS50043"/>
    </source>
</evidence>
<dbReference type="AlphaFoldDB" id="A0A6L6XWR6"/>
<comment type="caution">
    <text evidence="5">The sequence shown here is derived from an EMBL/GenBank/DDBJ whole genome shotgun (WGS) entry which is preliminary data.</text>
</comment>
<dbReference type="GO" id="GO:0003677">
    <property type="term" value="F:DNA binding"/>
    <property type="evidence" value="ECO:0007669"/>
    <property type="project" value="UniProtKB-KW"/>
</dbReference>
<dbReference type="InterPro" id="IPR016032">
    <property type="entry name" value="Sig_transdc_resp-reg_C-effctor"/>
</dbReference>
<keyword evidence="3" id="KW-0804">Transcription</keyword>
<dbReference type="PRINTS" id="PR00038">
    <property type="entry name" value="HTHLUXR"/>
</dbReference>
<feature type="domain" description="HTH luxR-type" evidence="4">
    <location>
        <begin position="85"/>
        <end position="150"/>
    </location>
</feature>
<organism evidence="5 6">
    <name type="scientific">Nocardioides agri</name>
    <dbReference type="NCBI Taxonomy" id="2682843"/>
    <lineage>
        <taxon>Bacteria</taxon>
        <taxon>Bacillati</taxon>
        <taxon>Actinomycetota</taxon>
        <taxon>Actinomycetes</taxon>
        <taxon>Propionibacteriales</taxon>
        <taxon>Nocardioidaceae</taxon>
        <taxon>Nocardioides</taxon>
    </lineage>
</organism>
<keyword evidence="6" id="KW-1185">Reference proteome</keyword>
<dbReference type="PANTHER" id="PTHR44688:SF16">
    <property type="entry name" value="DNA-BINDING TRANSCRIPTIONAL ACTIVATOR DEVR_DOSR"/>
    <property type="match status" value="1"/>
</dbReference>
<keyword evidence="2" id="KW-0238">DNA-binding</keyword>
<dbReference type="InterPro" id="IPR036388">
    <property type="entry name" value="WH-like_DNA-bd_sf"/>
</dbReference>
<dbReference type="Gene3D" id="1.10.10.10">
    <property type="entry name" value="Winged helix-like DNA-binding domain superfamily/Winged helix DNA-binding domain"/>
    <property type="match status" value="1"/>
</dbReference>
<evidence type="ECO:0000256" key="2">
    <source>
        <dbReference type="ARBA" id="ARBA00023125"/>
    </source>
</evidence>
<dbReference type="PANTHER" id="PTHR44688">
    <property type="entry name" value="DNA-BINDING TRANSCRIPTIONAL ACTIVATOR DEVR_DOSR"/>
    <property type="match status" value="1"/>
</dbReference>
<name>A0A6L6XWR6_9ACTN</name>
<dbReference type="InterPro" id="IPR000792">
    <property type="entry name" value="Tscrpt_reg_LuxR_C"/>
</dbReference>
<dbReference type="SUPFAM" id="SSF46894">
    <property type="entry name" value="C-terminal effector domain of the bipartite response regulators"/>
    <property type="match status" value="1"/>
</dbReference>